<dbReference type="VEuPathDB" id="FungiDB:HCDG_07495"/>
<sequence>MISAVELPLFGPGNPTIFYEYVEMLYCMSASTVYSHSPGQHTVPDDSPGNLRQSFFRTASKPPISFVQSSHLLRRLTTRVHQADFCNLFLAWVRIDGSRNTDYKHPITSTQSI</sequence>
<proteinExistence type="predicted"/>
<organism evidence="1 2">
    <name type="scientific">Ajellomyces capsulatus (strain H143)</name>
    <name type="common">Darling's disease fungus</name>
    <name type="synonym">Histoplasma capsulatum</name>
    <dbReference type="NCBI Taxonomy" id="544712"/>
    <lineage>
        <taxon>Eukaryota</taxon>
        <taxon>Fungi</taxon>
        <taxon>Dikarya</taxon>
        <taxon>Ascomycota</taxon>
        <taxon>Pezizomycotina</taxon>
        <taxon>Eurotiomycetes</taxon>
        <taxon>Eurotiomycetidae</taxon>
        <taxon>Onygenales</taxon>
        <taxon>Ajellomycetaceae</taxon>
        <taxon>Histoplasma</taxon>
    </lineage>
</organism>
<accession>C6HN29</accession>
<dbReference type="EMBL" id="GG692431">
    <property type="protein sequence ID" value="EER38626.1"/>
    <property type="molecule type" value="Genomic_DNA"/>
</dbReference>
<gene>
    <name evidence="1" type="ORF">HCDG_07495</name>
</gene>
<evidence type="ECO:0000313" key="2">
    <source>
        <dbReference type="Proteomes" id="UP000002624"/>
    </source>
</evidence>
<name>C6HN29_AJECH</name>
<dbReference type="Proteomes" id="UP000002624">
    <property type="component" value="Unassembled WGS sequence"/>
</dbReference>
<protein>
    <submittedName>
        <fullName evidence="1">Uncharacterized protein</fullName>
    </submittedName>
</protein>
<evidence type="ECO:0000313" key="1">
    <source>
        <dbReference type="EMBL" id="EER38626.1"/>
    </source>
</evidence>
<dbReference type="AlphaFoldDB" id="C6HN29"/>
<reference evidence="2" key="1">
    <citation type="submission" date="2009-05" db="EMBL/GenBank/DDBJ databases">
        <title>The genome sequence of Ajellomyces capsulatus strain H143.</title>
        <authorList>
            <person name="Champion M."/>
            <person name="Cuomo C.A."/>
            <person name="Ma L.-J."/>
            <person name="Henn M.R."/>
            <person name="Sil A."/>
            <person name="Goldman B."/>
            <person name="Young S.K."/>
            <person name="Kodira C.D."/>
            <person name="Zeng Q."/>
            <person name="Koehrsen M."/>
            <person name="Alvarado L."/>
            <person name="Berlin A.M."/>
            <person name="Borenstein D."/>
            <person name="Chen Z."/>
            <person name="Engels R."/>
            <person name="Freedman E."/>
            <person name="Gellesch M."/>
            <person name="Goldberg J."/>
            <person name="Griggs A."/>
            <person name="Gujja S."/>
            <person name="Heiman D.I."/>
            <person name="Hepburn T.A."/>
            <person name="Howarth C."/>
            <person name="Jen D."/>
            <person name="Larson L."/>
            <person name="Lewis B."/>
            <person name="Mehta T."/>
            <person name="Park D."/>
            <person name="Pearson M."/>
            <person name="Roberts A."/>
            <person name="Saif S."/>
            <person name="Shea T.D."/>
            <person name="Shenoy N."/>
            <person name="Sisk P."/>
            <person name="Stolte C."/>
            <person name="Sykes S."/>
            <person name="Walk T."/>
            <person name="White J."/>
            <person name="Yandava C."/>
            <person name="Klein B."/>
            <person name="McEwen J.G."/>
            <person name="Puccia R."/>
            <person name="Goldman G.H."/>
            <person name="Felipe M.S."/>
            <person name="Nino-Vega G."/>
            <person name="San-Blas G."/>
            <person name="Taylor J.W."/>
            <person name="Mendoza L."/>
            <person name="Galagan J.E."/>
            <person name="Nusbaum C."/>
            <person name="Birren B.W."/>
        </authorList>
    </citation>
    <scope>NUCLEOTIDE SEQUENCE [LARGE SCALE GENOMIC DNA]</scope>
    <source>
        <strain evidence="2">H143</strain>
    </source>
</reference>
<dbReference type="HOGENOM" id="CLU_2132828_0_0_1"/>